<dbReference type="Pfam" id="PF19279">
    <property type="entry name" value="YegS_C"/>
    <property type="match status" value="1"/>
</dbReference>
<evidence type="ECO:0000256" key="5">
    <source>
        <dbReference type="ARBA" id="ARBA00022741"/>
    </source>
</evidence>
<dbReference type="Gene3D" id="2.60.200.40">
    <property type="match status" value="1"/>
</dbReference>
<accession>A0A3Q8X383</accession>
<dbReference type="Pfam" id="PF00781">
    <property type="entry name" value="DAGK_cat"/>
    <property type="match status" value="1"/>
</dbReference>
<proteinExistence type="inferred from homology"/>
<keyword evidence="8" id="KW-0443">Lipid metabolism</keyword>
<reference evidence="14" key="1">
    <citation type="submission" date="2018-12" db="EMBL/GenBank/DDBJ databases">
        <title>Genome sequence of Peanibacillus sp.</title>
        <authorList>
            <person name="Subramani G."/>
            <person name="Srinivasan S."/>
            <person name="Kim M.K."/>
        </authorList>
    </citation>
    <scope>NUCLEOTIDE SEQUENCE [LARGE SCALE GENOMIC DNA]</scope>
    <source>
        <strain evidence="14">18JY67-1</strain>
    </source>
</reference>
<evidence type="ECO:0000259" key="12">
    <source>
        <dbReference type="PROSITE" id="PS50146"/>
    </source>
</evidence>
<evidence type="ECO:0000256" key="4">
    <source>
        <dbReference type="ARBA" id="ARBA00022679"/>
    </source>
</evidence>
<name>A0A3Q8X383_9BACL</name>
<feature type="transmembrane region" description="Helical" evidence="11">
    <location>
        <begin position="261"/>
        <end position="279"/>
    </location>
</feature>
<dbReference type="InterPro" id="IPR050187">
    <property type="entry name" value="Lipid_Phosphate_FormReg"/>
</dbReference>
<dbReference type="PANTHER" id="PTHR12358">
    <property type="entry name" value="SPHINGOSINE KINASE"/>
    <property type="match status" value="1"/>
</dbReference>
<keyword evidence="3" id="KW-0444">Lipid biosynthesis</keyword>
<dbReference type="InterPro" id="IPR045540">
    <property type="entry name" value="YegS/DAGK_C"/>
</dbReference>
<keyword evidence="9" id="KW-0594">Phospholipid biosynthesis</keyword>
<gene>
    <name evidence="13" type="ORF">EJC50_06970</name>
</gene>
<dbReference type="GO" id="GO:0005524">
    <property type="term" value="F:ATP binding"/>
    <property type="evidence" value="ECO:0007669"/>
    <property type="project" value="UniProtKB-KW"/>
</dbReference>
<dbReference type="PROSITE" id="PS50146">
    <property type="entry name" value="DAGK"/>
    <property type="match status" value="1"/>
</dbReference>
<dbReference type="SUPFAM" id="SSF111331">
    <property type="entry name" value="NAD kinase/diacylglycerol kinase-like"/>
    <property type="match status" value="1"/>
</dbReference>
<evidence type="ECO:0000256" key="6">
    <source>
        <dbReference type="ARBA" id="ARBA00022777"/>
    </source>
</evidence>
<protein>
    <submittedName>
        <fullName evidence="13">Diacylglycerol kinase family lipid kinase</fullName>
    </submittedName>
</protein>
<evidence type="ECO:0000256" key="9">
    <source>
        <dbReference type="ARBA" id="ARBA00023209"/>
    </source>
</evidence>
<dbReference type="GO" id="GO:0008654">
    <property type="term" value="P:phospholipid biosynthetic process"/>
    <property type="evidence" value="ECO:0007669"/>
    <property type="project" value="UniProtKB-KW"/>
</dbReference>
<dbReference type="OrthoDB" id="9786026at2"/>
<dbReference type="Proteomes" id="UP000272528">
    <property type="component" value="Chromosome"/>
</dbReference>
<feature type="domain" description="DAGKc" evidence="12">
    <location>
        <begin position="70"/>
        <end position="223"/>
    </location>
</feature>
<dbReference type="InterPro" id="IPR017438">
    <property type="entry name" value="ATP-NAD_kinase_N"/>
</dbReference>
<evidence type="ECO:0000256" key="3">
    <source>
        <dbReference type="ARBA" id="ARBA00022516"/>
    </source>
</evidence>
<dbReference type="GO" id="GO:0016301">
    <property type="term" value="F:kinase activity"/>
    <property type="evidence" value="ECO:0007669"/>
    <property type="project" value="UniProtKB-KW"/>
</dbReference>
<sequence>MTSWIKSSCRKGAHAEATRAANCRRNGRSYIAFNGSAISCLTSFRYYSRFCCKKKLAGRSSALIMRASQRRSRSMWIFAVNEQAGSGRGKIIWKLVEAELQRRSLPYLAVITASAETACEEVHSLLARSRSGIQSQSQGQSLAGSNQSPSNVRAVTVIGGDGTVHSILPALQGSGVPLGLIPSGSGNDTARAFGIPKQPLAALERVLQGETVAVDLIILGGNNSGNVQPQKPVLTALAVGFDAAIASAVNRSSYKKLCNRLGVGSLAYVIALFHMLLIYRPRQMTVTIDGTQHVYNRGWMAAICNVPAYGGGLRICPEASPSDGVLDICIVHTCTPLQLLRLFPTLLTGKHVRLPFVTMLRGRRVSVSAESMEGAAPISAFGDGEPACDVPLEVEAASNRLFLVR</sequence>
<dbReference type="KEGG" id="palb:EJC50_06970"/>
<dbReference type="AlphaFoldDB" id="A0A3Q8X383"/>
<evidence type="ECO:0000256" key="10">
    <source>
        <dbReference type="ARBA" id="ARBA00023264"/>
    </source>
</evidence>
<evidence type="ECO:0000256" key="2">
    <source>
        <dbReference type="ARBA" id="ARBA00005983"/>
    </source>
</evidence>
<keyword evidence="7" id="KW-0067">ATP-binding</keyword>
<keyword evidence="4" id="KW-0808">Transferase</keyword>
<keyword evidence="5" id="KW-0547">Nucleotide-binding</keyword>
<evidence type="ECO:0000313" key="14">
    <source>
        <dbReference type="Proteomes" id="UP000272528"/>
    </source>
</evidence>
<evidence type="ECO:0000256" key="11">
    <source>
        <dbReference type="SAM" id="Phobius"/>
    </source>
</evidence>
<keyword evidence="11" id="KW-0472">Membrane</keyword>
<keyword evidence="11" id="KW-1133">Transmembrane helix</keyword>
<dbReference type="Gene3D" id="3.40.50.10330">
    <property type="entry name" value="Probable inorganic polyphosphate/atp-NAD kinase, domain 1"/>
    <property type="match status" value="1"/>
</dbReference>
<dbReference type="InterPro" id="IPR016064">
    <property type="entry name" value="NAD/diacylglycerol_kinase_sf"/>
</dbReference>
<keyword evidence="14" id="KW-1185">Reference proteome</keyword>
<dbReference type="EMBL" id="CP034437">
    <property type="protein sequence ID" value="AZN39431.1"/>
    <property type="molecule type" value="Genomic_DNA"/>
</dbReference>
<keyword evidence="6 13" id="KW-0418">Kinase</keyword>
<evidence type="ECO:0000313" key="13">
    <source>
        <dbReference type="EMBL" id="AZN39431.1"/>
    </source>
</evidence>
<dbReference type="InterPro" id="IPR001206">
    <property type="entry name" value="Diacylglycerol_kinase_cat_dom"/>
</dbReference>
<keyword evidence="10" id="KW-1208">Phospholipid metabolism</keyword>
<evidence type="ECO:0000256" key="8">
    <source>
        <dbReference type="ARBA" id="ARBA00023098"/>
    </source>
</evidence>
<keyword evidence="11" id="KW-0812">Transmembrane</keyword>
<comment type="cofactor">
    <cofactor evidence="1">
        <name>Mg(2+)</name>
        <dbReference type="ChEBI" id="CHEBI:18420"/>
    </cofactor>
</comment>
<evidence type="ECO:0000256" key="7">
    <source>
        <dbReference type="ARBA" id="ARBA00022840"/>
    </source>
</evidence>
<dbReference type="PANTHER" id="PTHR12358:SF54">
    <property type="entry name" value="SPHINGOSINE KINASE RELATED PROTEIN"/>
    <property type="match status" value="1"/>
</dbReference>
<evidence type="ECO:0000256" key="1">
    <source>
        <dbReference type="ARBA" id="ARBA00001946"/>
    </source>
</evidence>
<comment type="similarity">
    <text evidence="2">Belongs to the diacylglycerol/lipid kinase family.</text>
</comment>
<organism evidence="13 14">
    <name type="scientific">Paenibacillus albus</name>
    <dbReference type="NCBI Taxonomy" id="2495582"/>
    <lineage>
        <taxon>Bacteria</taxon>
        <taxon>Bacillati</taxon>
        <taxon>Bacillota</taxon>
        <taxon>Bacilli</taxon>
        <taxon>Bacillales</taxon>
        <taxon>Paenibacillaceae</taxon>
        <taxon>Paenibacillus</taxon>
    </lineage>
</organism>